<evidence type="ECO:0008006" key="4">
    <source>
        <dbReference type="Google" id="ProtNLM"/>
    </source>
</evidence>
<sequence>MFLYPLIGGTLFYFAINGFANKISRFSGYRLTCNLYNSGIATLTFGSFLKGVIQIAGASSPYIVFYYVVGSLFVAAGLILMLVMVANQKRVNI</sequence>
<dbReference type="EMBL" id="BMBA01000001">
    <property type="protein sequence ID" value="GFZ30820.1"/>
    <property type="molecule type" value="Genomic_DNA"/>
</dbReference>
<organism evidence="2 3">
    <name type="scientific">Clostridium zeae</name>
    <dbReference type="NCBI Taxonomy" id="2759022"/>
    <lineage>
        <taxon>Bacteria</taxon>
        <taxon>Bacillati</taxon>
        <taxon>Bacillota</taxon>
        <taxon>Clostridia</taxon>
        <taxon>Eubacteriales</taxon>
        <taxon>Clostridiaceae</taxon>
        <taxon>Clostridium</taxon>
    </lineage>
</organism>
<evidence type="ECO:0000256" key="1">
    <source>
        <dbReference type="SAM" id="Phobius"/>
    </source>
</evidence>
<gene>
    <name evidence="2" type="ORF">CSC2_13460</name>
</gene>
<reference evidence="2 3" key="1">
    <citation type="journal article" date="2021" name="Int. J. Syst. Evol. Microbiol.">
        <title>Clostridium zeae sp. nov., isolated from corn silage.</title>
        <authorList>
            <person name="Kobayashi H."/>
            <person name="Tanizawa Y."/>
            <person name="Yagura M."/>
            <person name="Sakamoto M."/>
            <person name="Ohkuma M."/>
            <person name="Tohno M."/>
        </authorList>
    </citation>
    <scope>NUCLEOTIDE SEQUENCE [LARGE SCALE GENOMIC DNA]</scope>
    <source>
        <strain evidence="2 3">CSC2</strain>
    </source>
</reference>
<accession>A0ABQ1E7R8</accession>
<name>A0ABQ1E7R8_9CLOT</name>
<keyword evidence="3" id="KW-1185">Reference proteome</keyword>
<feature type="transmembrane region" description="Helical" evidence="1">
    <location>
        <begin position="35"/>
        <end position="57"/>
    </location>
</feature>
<protein>
    <recommendedName>
        <fullName evidence="4">MFS transporter</fullName>
    </recommendedName>
</protein>
<comment type="caution">
    <text evidence="2">The sequence shown here is derived from an EMBL/GenBank/DDBJ whole genome shotgun (WGS) entry which is preliminary data.</text>
</comment>
<feature type="transmembrane region" description="Helical" evidence="1">
    <location>
        <begin position="63"/>
        <end position="86"/>
    </location>
</feature>
<evidence type="ECO:0000313" key="2">
    <source>
        <dbReference type="EMBL" id="GFZ30820.1"/>
    </source>
</evidence>
<proteinExistence type="predicted"/>
<feature type="transmembrane region" description="Helical" evidence="1">
    <location>
        <begin position="6"/>
        <end position="23"/>
    </location>
</feature>
<evidence type="ECO:0000313" key="3">
    <source>
        <dbReference type="Proteomes" id="UP000663802"/>
    </source>
</evidence>
<dbReference type="RefSeq" id="WP_206868887.1">
    <property type="nucleotide sequence ID" value="NZ_BMBA01000001.1"/>
</dbReference>
<keyword evidence="1" id="KW-1133">Transmembrane helix</keyword>
<keyword evidence="1" id="KW-0812">Transmembrane</keyword>
<keyword evidence="1" id="KW-0472">Membrane</keyword>
<dbReference type="Proteomes" id="UP000663802">
    <property type="component" value="Unassembled WGS sequence"/>
</dbReference>